<name>A0A1L7WW44_9HELO</name>
<gene>
    <name evidence="1" type="ORF">PAC_06868</name>
</gene>
<proteinExistence type="predicted"/>
<organism evidence="1 2">
    <name type="scientific">Phialocephala subalpina</name>
    <dbReference type="NCBI Taxonomy" id="576137"/>
    <lineage>
        <taxon>Eukaryota</taxon>
        <taxon>Fungi</taxon>
        <taxon>Dikarya</taxon>
        <taxon>Ascomycota</taxon>
        <taxon>Pezizomycotina</taxon>
        <taxon>Leotiomycetes</taxon>
        <taxon>Helotiales</taxon>
        <taxon>Mollisiaceae</taxon>
        <taxon>Phialocephala</taxon>
        <taxon>Phialocephala fortinii species complex</taxon>
    </lineage>
</organism>
<accession>A0A1L7WW44</accession>
<evidence type="ECO:0000313" key="2">
    <source>
        <dbReference type="Proteomes" id="UP000184330"/>
    </source>
</evidence>
<reference evidence="1 2" key="1">
    <citation type="submission" date="2016-03" db="EMBL/GenBank/DDBJ databases">
        <authorList>
            <person name="Ploux O."/>
        </authorList>
    </citation>
    <scope>NUCLEOTIDE SEQUENCE [LARGE SCALE GENOMIC DNA]</scope>
    <source>
        <strain evidence="1 2">UAMH 11012</strain>
    </source>
</reference>
<protein>
    <submittedName>
        <fullName evidence="1">Uncharacterized protein</fullName>
    </submittedName>
</protein>
<dbReference type="EMBL" id="FJOG01000009">
    <property type="protein sequence ID" value="CZR56979.1"/>
    <property type="molecule type" value="Genomic_DNA"/>
</dbReference>
<sequence length="115" mass="13315">MKQISHEFLVELHNHAVLTTRLEPDYKRQSWFIVEHKYLGSCGVGYLQKDGLASLPWNVISAVKVEIDAPKPKPKDHGELICFLYKARDLVDIFNEVHQLPRAAIHILDTERAKW</sequence>
<dbReference type="OrthoDB" id="3940621at2759"/>
<dbReference type="AlphaFoldDB" id="A0A1L7WW44"/>
<evidence type="ECO:0000313" key="1">
    <source>
        <dbReference type="EMBL" id="CZR56979.1"/>
    </source>
</evidence>
<dbReference type="Proteomes" id="UP000184330">
    <property type="component" value="Unassembled WGS sequence"/>
</dbReference>
<keyword evidence="2" id="KW-1185">Reference proteome</keyword>